<dbReference type="EMBL" id="GG662793">
    <property type="protein sequence ID" value="EAR90830.2"/>
    <property type="molecule type" value="Genomic_DNA"/>
</dbReference>
<evidence type="ECO:0000259" key="4">
    <source>
        <dbReference type="Pfam" id="PF21773"/>
    </source>
</evidence>
<proteinExistence type="predicted"/>
<dbReference type="KEGG" id="tet:TTHERM_00142370"/>
<reference evidence="6" key="1">
    <citation type="journal article" date="2006" name="PLoS Biol.">
        <title>Macronuclear genome sequence of the ciliate Tetrahymena thermophila, a model eukaryote.</title>
        <authorList>
            <person name="Eisen J.A."/>
            <person name="Coyne R.S."/>
            <person name="Wu M."/>
            <person name="Wu D."/>
            <person name="Thiagarajan M."/>
            <person name="Wortman J.R."/>
            <person name="Badger J.H."/>
            <person name="Ren Q."/>
            <person name="Amedeo P."/>
            <person name="Jones K.M."/>
            <person name="Tallon L.J."/>
            <person name="Delcher A.L."/>
            <person name="Salzberg S.L."/>
            <person name="Silva J.C."/>
            <person name="Haas B.J."/>
            <person name="Majoros W.H."/>
            <person name="Farzad M."/>
            <person name="Carlton J.M."/>
            <person name="Smith R.K. Jr."/>
            <person name="Garg J."/>
            <person name="Pearlman R.E."/>
            <person name="Karrer K.M."/>
            <person name="Sun L."/>
            <person name="Manning G."/>
            <person name="Elde N.C."/>
            <person name="Turkewitz A.P."/>
            <person name="Asai D.J."/>
            <person name="Wilkes D.E."/>
            <person name="Wang Y."/>
            <person name="Cai H."/>
            <person name="Collins K."/>
            <person name="Stewart B.A."/>
            <person name="Lee S.R."/>
            <person name="Wilamowska K."/>
            <person name="Weinberg Z."/>
            <person name="Ruzzo W.L."/>
            <person name="Wloga D."/>
            <person name="Gaertig J."/>
            <person name="Frankel J."/>
            <person name="Tsao C.-C."/>
            <person name="Gorovsky M.A."/>
            <person name="Keeling P.J."/>
            <person name="Waller R.F."/>
            <person name="Patron N.J."/>
            <person name="Cherry J.M."/>
            <person name="Stover N.A."/>
            <person name="Krieger C.J."/>
            <person name="del Toro C."/>
            <person name="Ryder H.F."/>
            <person name="Williamson S.C."/>
            <person name="Barbeau R.A."/>
            <person name="Hamilton E.P."/>
            <person name="Orias E."/>
        </authorList>
    </citation>
    <scope>NUCLEOTIDE SEQUENCE [LARGE SCALE GENOMIC DNA]</scope>
    <source>
        <strain evidence="6">SB210</strain>
    </source>
</reference>
<evidence type="ECO:0000313" key="5">
    <source>
        <dbReference type="EMBL" id="EAR90830.2"/>
    </source>
</evidence>
<name>I7M0S1_TETTS</name>
<feature type="region of interest" description="Disordered" evidence="3">
    <location>
        <begin position="437"/>
        <end position="459"/>
    </location>
</feature>
<evidence type="ECO:0000256" key="1">
    <source>
        <dbReference type="ARBA" id="ARBA00023054"/>
    </source>
</evidence>
<feature type="compositionally biased region" description="Polar residues" evidence="3">
    <location>
        <begin position="441"/>
        <end position="459"/>
    </location>
</feature>
<dbReference type="RefSeq" id="XP_001011075.2">
    <property type="nucleotide sequence ID" value="XM_001011075.2"/>
</dbReference>
<protein>
    <recommendedName>
        <fullName evidence="4">ODAD1 central coiled coil region domain-containing protein</fullName>
    </recommendedName>
</protein>
<keyword evidence="6" id="KW-1185">Reference proteome</keyword>
<dbReference type="GeneID" id="7827503"/>
<dbReference type="Pfam" id="PF21773">
    <property type="entry name" value="ODAD1_CC"/>
    <property type="match status" value="1"/>
</dbReference>
<dbReference type="AlphaFoldDB" id="I7M0S1"/>
<organism evidence="5 6">
    <name type="scientific">Tetrahymena thermophila (strain SB210)</name>
    <dbReference type="NCBI Taxonomy" id="312017"/>
    <lineage>
        <taxon>Eukaryota</taxon>
        <taxon>Sar</taxon>
        <taxon>Alveolata</taxon>
        <taxon>Ciliophora</taxon>
        <taxon>Intramacronucleata</taxon>
        <taxon>Oligohymenophorea</taxon>
        <taxon>Hymenostomatida</taxon>
        <taxon>Tetrahymenina</taxon>
        <taxon>Tetrahymenidae</taxon>
        <taxon>Tetrahymena</taxon>
    </lineage>
</organism>
<evidence type="ECO:0000313" key="6">
    <source>
        <dbReference type="Proteomes" id="UP000009168"/>
    </source>
</evidence>
<accession>I7M0S1</accession>
<dbReference type="InterPro" id="IPR049258">
    <property type="entry name" value="ODAD1_CC"/>
</dbReference>
<gene>
    <name evidence="5" type="ORF">TTHERM_00142370</name>
</gene>
<keyword evidence="1 2" id="KW-0175">Coiled coil</keyword>
<evidence type="ECO:0000256" key="3">
    <source>
        <dbReference type="SAM" id="MobiDB-lite"/>
    </source>
</evidence>
<feature type="domain" description="ODAD1 central coiled coil region" evidence="4">
    <location>
        <begin position="90"/>
        <end position="323"/>
    </location>
</feature>
<feature type="region of interest" description="Disordered" evidence="3">
    <location>
        <begin position="488"/>
        <end position="517"/>
    </location>
</feature>
<evidence type="ECO:0000256" key="2">
    <source>
        <dbReference type="SAM" id="Coils"/>
    </source>
</evidence>
<feature type="coiled-coil region" evidence="2">
    <location>
        <begin position="285"/>
        <end position="312"/>
    </location>
</feature>
<dbReference type="PANTHER" id="PTHR21694">
    <property type="entry name" value="COILED-COIL DOMAIN-CONTAINING PROTEIN 63"/>
    <property type="match status" value="1"/>
</dbReference>
<dbReference type="OrthoDB" id="6766775at2759"/>
<dbReference type="Proteomes" id="UP000009168">
    <property type="component" value="Unassembled WGS sequence"/>
</dbReference>
<feature type="coiled-coil region" evidence="2">
    <location>
        <begin position="24"/>
        <end position="186"/>
    </location>
</feature>
<dbReference type="InParanoid" id="I7M0S1"/>
<dbReference type="PANTHER" id="PTHR21694:SF18">
    <property type="entry name" value="COILED-COIL DOMAIN-CONTAINING PROTEIN 63"/>
    <property type="match status" value="1"/>
</dbReference>
<sequence>MSRNRRSFSQQNYQKDTSLIETSVNLTQKDIDQYTRKLEFERKRAYGTQQALDELKKDIENRKTRIRQLKLITEKSVNRKTSAALSNLRKSCENHKKQYNTLLDEINLVKMQINKLRRERASFLEEYVQAEQELENYSKEVETLNKINEARREEDVDRQIKLLELKEAKNQELSNYESQFNTMKETFLKKKLVLDKEQTHNKLFKEDDNMYENHDTLSVLKNRLKKIIFRNKNKVRILDDYMRNLTIIDDGFNQIKEQTGMTDIVEIQNTFIKSEEQNHQLLTYSDLLNQQIDNLEDVTKDIERKISDQEKENSIRQQILNGVPDEDKLKAKISAILQTKQIPITQFQQLLDEVFPYLEQMLLGLAESKFNTQFPYKLFEYQNGILLNEGTVDLYLSDLETYIMELLKYIAKKNGLSNAYTSALLIEGIPEKDFSAKKQVEQQPNIPITNNQETDENNPSFLNDNQLYNYQSFKDHAINILDKKKQYQSVPNNVDSSPQQKNLDSGPNKVLRGNYMK</sequence>
<dbReference type="InterPro" id="IPR051876">
    <property type="entry name" value="ODA-DC/CCD"/>
</dbReference>
<feature type="compositionally biased region" description="Polar residues" evidence="3">
    <location>
        <begin position="488"/>
        <end position="505"/>
    </location>
</feature>